<name>A0A7M2WZR1_9BACT</name>
<accession>A0A7M2WZR1</accession>
<keyword evidence="5" id="KW-1185">Reference proteome</keyword>
<keyword evidence="2" id="KW-1133">Transmembrane helix</keyword>
<sequence length="646" mass="69482">MLTFFIAVGTERRGPYTLSELAGQPLTARTPVWHRGLTGWTRAAEVPEIRSLLGNRSVEHPVPTPAANAAISGKQPARRVAKAVSSLLAGVTAIIVGLSMAAPVIRNFPKWMQEFDRPPREKVRNSSAPTSKSATPSKSTTIVPRADVDERLYLLYDVRYAYQFMATDASDPAAFATALGRQRHDANRRLEYVRAKKLDAELVTLYVDLVATIDAMNDVYIAAGRLSRDAVAQAEAIAQRADIEGGETLASAGSAAGPSGGLSLLAGGFELAKRQADSDQATEQAKKAAREAMDDLVRAADQKFSTYLARAEASANELGRRHGWSAAETGMVSLSTDMEQFHSAIAMGDADGVVAWMAAARKNRPRDPIPTVLACIIGSQDPNGTASNLAEFADVCYSTATLVPAGAAYDEDRATIVLIAAQLMKDAAVTEAVAGGSWVDGGSAHAITAVRWFGVAREYADLSSSVDQDGEFRLARAVALTVAGRPTEGLQQANAIHAIRKDFDYAYVMTALLTKAGSYNESLKWFAYLLSVCPAEMITAYRTDPALAALKGARREACDDLLRVKFEWNVQWGTLNDDIVLTNRSAFPLTNVVFNPRIENAAKVYAPELRVDRIAPGQAHKWPNAVSVTGSRYDRANATLACDQGR</sequence>
<protein>
    <submittedName>
        <fullName evidence="4">DUF4339 domain-containing protein</fullName>
    </submittedName>
</protein>
<feature type="region of interest" description="Disordered" evidence="1">
    <location>
        <begin position="116"/>
        <end position="141"/>
    </location>
</feature>
<dbReference type="KEGG" id="hbs:IPV69_06280"/>
<proteinExistence type="predicted"/>
<evidence type="ECO:0000313" key="5">
    <source>
        <dbReference type="Proteomes" id="UP000593765"/>
    </source>
</evidence>
<dbReference type="InterPro" id="IPR025640">
    <property type="entry name" value="GYF_2"/>
</dbReference>
<gene>
    <name evidence="4" type="ORF">IPV69_06280</name>
</gene>
<feature type="transmembrane region" description="Helical" evidence="2">
    <location>
        <begin position="84"/>
        <end position="105"/>
    </location>
</feature>
<evidence type="ECO:0000256" key="2">
    <source>
        <dbReference type="SAM" id="Phobius"/>
    </source>
</evidence>
<feature type="domain" description="GYF" evidence="3">
    <location>
        <begin position="5"/>
        <end position="48"/>
    </location>
</feature>
<evidence type="ECO:0000259" key="3">
    <source>
        <dbReference type="Pfam" id="PF14237"/>
    </source>
</evidence>
<feature type="compositionally biased region" description="Low complexity" evidence="1">
    <location>
        <begin position="126"/>
        <end position="141"/>
    </location>
</feature>
<evidence type="ECO:0000256" key="1">
    <source>
        <dbReference type="SAM" id="MobiDB-lite"/>
    </source>
</evidence>
<dbReference type="RefSeq" id="WP_206294071.1">
    <property type="nucleotide sequence ID" value="NZ_CP063458.1"/>
</dbReference>
<dbReference type="AlphaFoldDB" id="A0A7M2WZR1"/>
<organism evidence="4 5">
    <name type="scientific">Humisphaera borealis</name>
    <dbReference type="NCBI Taxonomy" id="2807512"/>
    <lineage>
        <taxon>Bacteria</taxon>
        <taxon>Pseudomonadati</taxon>
        <taxon>Planctomycetota</taxon>
        <taxon>Phycisphaerae</taxon>
        <taxon>Tepidisphaerales</taxon>
        <taxon>Tepidisphaeraceae</taxon>
        <taxon>Humisphaera</taxon>
    </lineage>
</organism>
<dbReference type="Proteomes" id="UP000593765">
    <property type="component" value="Chromosome"/>
</dbReference>
<keyword evidence="2" id="KW-0472">Membrane</keyword>
<dbReference type="Pfam" id="PF14237">
    <property type="entry name" value="GYF_2"/>
    <property type="match status" value="1"/>
</dbReference>
<evidence type="ECO:0000313" key="4">
    <source>
        <dbReference type="EMBL" id="QOV90965.1"/>
    </source>
</evidence>
<keyword evidence="2" id="KW-0812">Transmembrane</keyword>
<reference evidence="4 5" key="1">
    <citation type="submission" date="2020-10" db="EMBL/GenBank/DDBJ databases">
        <title>Wide distribution of Phycisphaera-like planctomycetes from WD2101 soil group in peatlands and genome analysis of the first cultivated representative.</title>
        <authorList>
            <person name="Dedysh S.N."/>
            <person name="Beletsky A.V."/>
            <person name="Ivanova A."/>
            <person name="Kulichevskaya I.S."/>
            <person name="Suzina N.E."/>
            <person name="Philippov D.A."/>
            <person name="Rakitin A.L."/>
            <person name="Mardanov A.V."/>
            <person name="Ravin N.V."/>
        </authorList>
    </citation>
    <scope>NUCLEOTIDE SEQUENCE [LARGE SCALE GENOMIC DNA]</scope>
    <source>
        <strain evidence="4 5">M1803</strain>
    </source>
</reference>
<dbReference type="EMBL" id="CP063458">
    <property type="protein sequence ID" value="QOV90965.1"/>
    <property type="molecule type" value="Genomic_DNA"/>
</dbReference>